<dbReference type="PANTHER" id="PTHR43408">
    <property type="entry name" value="FMN REDUCTASE (NADPH)"/>
    <property type="match status" value="1"/>
</dbReference>
<dbReference type="GO" id="GO:0046306">
    <property type="term" value="P:alkanesulfonate catabolic process"/>
    <property type="evidence" value="ECO:0007669"/>
    <property type="project" value="InterPro"/>
</dbReference>
<evidence type="ECO:0000259" key="4">
    <source>
        <dbReference type="Pfam" id="PF03358"/>
    </source>
</evidence>
<dbReference type="Gene3D" id="3.40.50.360">
    <property type="match status" value="1"/>
</dbReference>
<dbReference type="Proteomes" id="UP000448867">
    <property type="component" value="Unassembled WGS sequence"/>
</dbReference>
<dbReference type="OrthoDB" id="1643408at2"/>
<dbReference type="InterPro" id="IPR051814">
    <property type="entry name" value="NAD(P)H-dep_FMN_reductase"/>
</dbReference>
<reference evidence="5 6" key="1">
    <citation type="submission" date="2019-11" db="EMBL/GenBank/DDBJ databases">
        <title>Bacillus lacus genome.</title>
        <authorList>
            <person name="Allen C.J."/>
            <person name="Newman J.D."/>
        </authorList>
    </citation>
    <scope>NUCLEOTIDE SEQUENCE [LARGE SCALE GENOMIC DNA]</scope>
    <source>
        <strain evidence="5 6">KCTC 33946</strain>
    </source>
</reference>
<dbReference type="Pfam" id="PF03358">
    <property type="entry name" value="FMN_red"/>
    <property type="match status" value="1"/>
</dbReference>
<evidence type="ECO:0000313" key="6">
    <source>
        <dbReference type="Proteomes" id="UP000448867"/>
    </source>
</evidence>
<sequence>MTDILLISGSPSAFSRSDIVLSYIGMLLEESGRSFDIVSVRDFPAEVLAQGLFQHQSISEFSKKVAEAEKIVIASPVYKASYTGVLKALLDLLPQEAFLDKPLLPVAVGGTVFHLLSIEYSFKPLFSSLGCTSILKGVYAVDSQIHKVDGITDSALAERISGEVNKLLSV</sequence>
<dbReference type="InterPro" id="IPR029039">
    <property type="entry name" value="Flavoprotein-like_sf"/>
</dbReference>
<protein>
    <submittedName>
        <fullName evidence="5">NADPH-dependent FMN reductase</fullName>
        <ecNumber evidence="5">1.5.1.38</ecNumber>
    </submittedName>
</protein>
<evidence type="ECO:0000256" key="1">
    <source>
        <dbReference type="ARBA" id="ARBA00022630"/>
    </source>
</evidence>
<dbReference type="InterPro" id="IPR005025">
    <property type="entry name" value="FMN_Rdtase-like_dom"/>
</dbReference>
<dbReference type="RefSeq" id="WP_154308379.1">
    <property type="nucleotide sequence ID" value="NZ_WKKI01000026.1"/>
</dbReference>
<keyword evidence="6" id="KW-1185">Reference proteome</keyword>
<evidence type="ECO:0000256" key="2">
    <source>
        <dbReference type="ARBA" id="ARBA00022643"/>
    </source>
</evidence>
<proteinExistence type="predicted"/>
<keyword evidence="1" id="KW-0285">Flavoprotein</keyword>
<dbReference type="InterPro" id="IPR020048">
    <property type="entry name" value="NADPH-dep_FMN_reduc_SsuE"/>
</dbReference>
<feature type="domain" description="NADPH-dependent FMN reductase-like" evidence="4">
    <location>
        <begin position="3"/>
        <end position="143"/>
    </location>
</feature>
<dbReference type="AlphaFoldDB" id="A0A7X2J0H1"/>
<gene>
    <name evidence="5" type="primary">ssuE</name>
    <name evidence="5" type="ORF">GJU40_13085</name>
</gene>
<dbReference type="GO" id="GO:0052873">
    <property type="term" value="F:FMN reductase (NADPH) activity"/>
    <property type="evidence" value="ECO:0007669"/>
    <property type="project" value="UniProtKB-EC"/>
</dbReference>
<dbReference type="SUPFAM" id="SSF52218">
    <property type="entry name" value="Flavoproteins"/>
    <property type="match status" value="1"/>
</dbReference>
<dbReference type="PANTHER" id="PTHR43408:SF1">
    <property type="entry name" value="FMN REDUCTASE (NADPH)"/>
    <property type="match status" value="1"/>
</dbReference>
<dbReference type="EMBL" id="WKKI01000026">
    <property type="protein sequence ID" value="MRX73076.1"/>
    <property type="molecule type" value="Genomic_DNA"/>
</dbReference>
<name>A0A7X2J0H1_9BACI</name>
<organism evidence="5 6">
    <name type="scientific">Metabacillus lacus</name>
    <dbReference type="NCBI Taxonomy" id="1983721"/>
    <lineage>
        <taxon>Bacteria</taxon>
        <taxon>Bacillati</taxon>
        <taxon>Bacillota</taxon>
        <taxon>Bacilli</taxon>
        <taxon>Bacillales</taxon>
        <taxon>Bacillaceae</taxon>
        <taxon>Metabacillus</taxon>
    </lineage>
</organism>
<dbReference type="EC" id="1.5.1.38" evidence="5"/>
<keyword evidence="3 5" id="KW-0560">Oxidoreductase</keyword>
<keyword evidence="2" id="KW-0288">FMN</keyword>
<accession>A0A7X2J0H1</accession>
<comment type="caution">
    <text evidence="5">The sequence shown here is derived from an EMBL/GenBank/DDBJ whole genome shotgun (WGS) entry which is preliminary data.</text>
</comment>
<dbReference type="NCBIfam" id="TIGR03567">
    <property type="entry name" value="FMN_reduc_SsuE"/>
    <property type="match status" value="1"/>
</dbReference>
<evidence type="ECO:0000256" key="3">
    <source>
        <dbReference type="ARBA" id="ARBA00023002"/>
    </source>
</evidence>
<evidence type="ECO:0000313" key="5">
    <source>
        <dbReference type="EMBL" id="MRX73076.1"/>
    </source>
</evidence>